<keyword evidence="1" id="KW-0548">Nucleotidyltransferase</keyword>
<comment type="caution">
    <text evidence="1">The sequence shown here is derived from an EMBL/GenBank/DDBJ whole genome shotgun (WGS) entry which is preliminary data.</text>
</comment>
<accession>A0AC61QJ80</accession>
<dbReference type="EC" id="2.7.7.7" evidence="1"/>
<name>A0AC61QJ80_9BACT</name>
<sequence length="390" mass="43817">MKFAVEKSELVQHIQHLAGIISTKAASPILTNYLIEADEKKGEVKITATDLKITAVVVLNAAVSDSGIIAVSASYFNSIISQMPDSVINIWQNEDLLMIQCNKIEFNILCADYTLFPQLLMPSFDNATLVNAETFNRMISKTVFAVSTDVNRPVLTGVCWKIMEKVNLMAATDGRKVAEIIVPNTAASVTESGEENIDESIFDDPYSGQLLEKIIPVKTLNFLQKIHDPAVKEMKVIFERNNIIFGYADYLVVSNIIDHNYPEYEKAFLAELPNHLILDKETLMQSIRRIALLAPEDSGRVKFDVDKDHFEISTVNKETGEAKEFIDKYEYNGVPTSISFNNKYLLSILDAIDTEQVLIKLGDSRDPIMVFNEPPLKNQKITFLLMPLRT</sequence>
<organism evidence="1 2">
    <name type="scientific">Candidatus Syntrophosphaera thermopropionivorans</name>
    <dbReference type="NCBI Taxonomy" id="2593015"/>
    <lineage>
        <taxon>Bacteria</taxon>
        <taxon>Pseudomonadati</taxon>
        <taxon>Candidatus Cloacimonadota</taxon>
        <taxon>Candidatus Cloacimonadia</taxon>
        <taxon>Candidatus Cloacimonadales</taxon>
        <taxon>Candidatus Cloacimonadaceae</taxon>
        <taxon>Candidatus Syntrophosphaera</taxon>
    </lineage>
</organism>
<gene>
    <name evidence="1" type="primary">dnaN</name>
    <name evidence="1" type="ORF">E0946_04175</name>
</gene>
<dbReference type="Proteomes" id="UP000294588">
    <property type="component" value="Unassembled WGS sequence"/>
</dbReference>
<keyword evidence="2" id="KW-1185">Reference proteome</keyword>
<keyword evidence="1" id="KW-0808">Transferase</keyword>
<evidence type="ECO:0000313" key="1">
    <source>
        <dbReference type="EMBL" id="TDF73079.1"/>
    </source>
</evidence>
<proteinExistence type="predicted"/>
<reference evidence="1" key="1">
    <citation type="submission" date="2019-03" db="EMBL/GenBank/DDBJ databases">
        <title>Candidatus Syntrophosphaera thermopropionivorans: a novel player in syntrophic propionate oxidation during anaerobic digestion.</title>
        <authorList>
            <person name="Dyksma S."/>
        </authorList>
    </citation>
    <scope>NUCLEOTIDE SEQUENCE</scope>
    <source>
        <strain evidence="1">W5</strain>
    </source>
</reference>
<protein>
    <submittedName>
        <fullName evidence="1">DNA polymerase III subunit beta</fullName>
        <ecNumber evidence="1">2.7.7.7</ecNumber>
    </submittedName>
</protein>
<dbReference type="EMBL" id="SMOG01000009">
    <property type="protein sequence ID" value="TDF73079.1"/>
    <property type="molecule type" value="Genomic_DNA"/>
</dbReference>
<evidence type="ECO:0000313" key="2">
    <source>
        <dbReference type="Proteomes" id="UP000294588"/>
    </source>
</evidence>